<reference evidence="3" key="1">
    <citation type="submission" date="2017-09" db="EMBL/GenBank/DDBJ databases">
        <title>Depth-based differentiation of microbial function through sediment-hosted aquifers and enrichment of novel symbionts in the deep terrestrial subsurface.</title>
        <authorList>
            <person name="Probst A.J."/>
            <person name="Ladd B."/>
            <person name="Jarett J.K."/>
            <person name="Geller-Mcgrath D.E."/>
            <person name="Sieber C.M.K."/>
            <person name="Emerson J.B."/>
            <person name="Anantharaman K."/>
            <person name="Thomas B.C."/>
            <person name="Malmstrom R."/>
            <person name="Stieglmeier M."/>
            <person name="Klingl A."/>
            <person name="Woyke T."/>
            <person name="Ryan C.M."/>
            <person name="Banfield J.F."/>
        </authorList>
    </citation>
    <scope>NUCLEOTIDE SEQUENCE [LARGE SCALE GENOMIC DNA]</scope>
</reference>
<keyword evidence="1" id="KW-0812">Transmembrane</keyword>
<evidence type="ECO:0000256" key="1">
    <source>
        <dbReference type="SAM" id="Phobius"/>
    </source>
</evidence>
<protein>
    <recommendedName>
        <fullName evidence="4">LytR/CpsA/Psr regulator C-terminal domain-containing protein</fullName>
    </recommendedName>
</protein>
<evidence type="ECO:0000313" key="2">
    <source>
        <dbReference type="EMBL" id="PJE63412.1"/>
    </source>
</evidence>
<proteinExistence type="predicted"/>
<keyword evidence="1" id="KW-1133">Transmembrane helix</keyword>
<comment type="caution">
    <text evidence="2">The sequence shown here is derived from an EMBL/GenBank/DDBJ whole genome shotgun (WGS) entry which is preliminary data.</text>
</comment>
<organism evidence="2 3">
    <name type="scientific">Candidatus Roizmanbacteria bacterium CG10_big_fil_rev_8_21_14_0_10_45_7</name>
    <dbReference type="NCBI Taxonomy" id="1974854"/>
    <lineage>
        <taxon>Bacteria</taxon>
        <taxon>Candidatus Roizmaniibacteriota</taxon>
    </lineage>
</organism>
<gene>
    <name evidence="2" type="ORF">COU89_03505</name>
</gene>
<evidence type="ECO:0008006" key="4">
    <source>
        <dbReference type="Google" id="ProtNLM"/>
    </source>
</evidence>
<name>A0A2M8KTZ3_9BACT</name>
<dbReference type="AlphaFoldDB" id="A0A2M8KTZ3"/>
<feature type="transmembrane region" description="Helical" evidence="1">
    <location>
        <begin position="12"/>
        <end position="32"/>
    </location>
</feature>
<keyword evidence="1" id="KW-0472">Membrane</keyword>
<accession>A0A2M8KTZ3</accession>
<dbReference type="EMBL" id="PFEE01000072">
    <property type="protein sequence ID" value="PJE63412.1"/>
    <property type="molecule type" value="Genomic_DNA"/>
</dbReference>
<sequence>MHKRDKSPQSKNVLLGVGLSILVIGIIVWRFIATSSLLSNRERVTVGIYAAYPFVLSYNKHSTIVTVVWFNPSTKVYVPGGYRWYPFGSVLLLDSIEKKQGELVRRMFEELVGAPVDFVVTPRSVSTLPEAPDSFVTFFYRERGRLLPWIGGSYRVSLGNSIDGYILSNILRSRNDKLLFVDASASTTTSSKKADGLRYDSDKLDQVLKGYLYWPSINSTNNVRLEIGDSEYYGAAQRIGRMIEGMGIKVIDISLTKNRNTGSTDCAVYFGPQKKQQGEALAQHFNCSKQLSDQEQFKATMTIYIGSKLGKLYR</sequence>
<evidence type="ECO:0000313" key="3">
    <source>
        <dbReference type="Proteomes" id="UP000231569"/>
    </source>
</evidence>
<dbReference type="Proteomes" id="UP000231569">
    <property type="component" value="Unassembled WGS sequence"/>
</dbReference>